<gene>
    <name evidence="2" type="ORF">CEXT_809811</name>
</gene>
<comment type="caution">
    <text evidence="2">The sequence shown here is derived from an EMBL/GenBank/DDBJ whole genome shotgun (WGS) entry which is preliminary data.</text>
</comment>
<feature type="compositionally biased region" description="Basic and acidic residues" evidence="1">
    <location>
        <begin position="76"/>
        <end position="105"/>
    </location>
</feature>
<keyword evidence="3" id="KW-1185">Reference proteome</keyword>
<sequence>MRIRLRITNPQIIIVCEIKCLCEEARHFLSICDVIYRAWKAFPIERATTSKDVFTSGITNKLHQIIFHASNSVRGGQRERDSVKLSQVSEKRDERAEEEKKNKIK</sequence>
<accession>A0AAV4X064</accession>
<dbReference type="EMBL" id="BPLR01016934">
    <property type="protein sequence ID" value="GIY87389.1"/>
    <property type="molecule type" value="Genomic_DNA"/>
</dbReference>
<name>A0AAV4X064_CAEEX</name>
<protein>
    <submittedName>
        <fullName evidence="2">Uncharacterized protein</fullName>
    </submittedName>
</protein>
<reference evidence="2 3" key="1">
    <citation type="submission" date="2021-06" db="EMBL/GenBank/DDBJ databases">
        <title>Caerostris extrusa draft genome.</title>
        <authorList>
            <person name="Kono N."/>
            <person name="Arakawa K."/>
        </authorList>
    </citation>
    <scope>NUCLEOTIDE SEQUENCE [LARGE SCALE GENOMIC DNA]</scope>
</reference>
<evidence type="ECO:0000256" key="1">
    <source>
        <dbReference type="SAM" id="MobiDB-lite"/>
    </source>
</evidence>
<feature type="region of interest" description="Disordered" evidence="1">
    <location>
        <begin position="73"/>
        <end position="105"/>
    </location>
</feature>
<dbReference type="AlphaFoldDB" id="A0AAV4X064"/>
<evidence type="ECO:0000313" key="3">
    <source>
        <dbReference type="Proteomes" id="UP001054945"/>
    </source>
</evidence>
<organism evidence="2 3">
    <name type="scientific">Caerostris extrusa</name>
    <name type="common">Bark spider</name>
    <name type="synonym">Caerostris bankana</name>
    <dbReference type="NCBI Taxonomy" id="172846"/>
    <lineage>
        <taxon>Eukaryota</taxon>
        <taxon>Metazoa</taxon>
        <taxon>Ecdysozoa</taxon>
        <taxon>Arthropoda</taxon>
        <taxon>Chelicerata</taxon>
        <taxon>Arachnida</taxon>
        <taxon>Araneae</taxon>
        <taxon>Araneomorphae</taxon>
        <taxon>Entelegynae</taxon>
        <taxon>Araneoidea</taxon>
        <taxon>Araneidae</taxon>
        <taxon>Caerostris</taxon>
    </lineage>
</organism>
<evidence type="ECO:0000313" key="2">
    <source>
        <dbReference type="EMBL" id="GIY87389.1"/>
    </source>
</evidence>
<proteinExistence type="predicted"/>
<dbReference type="Proteomes" id="UP001054945">
    <property type="component" value="Unassembled WGS sequence"/>
</dbReference>